<name>A0ABR1DPW2_NECAM</name>
<proteinExistence type="predicted"/>
<gene>
    <name evidence="1" type="primary">Necator_chrIV.g17022</name>
    <name evidence="1" type="ORF">RB195_003724</name>
</gene>
<evidence type="ECO:0000313" key="2">
    <source>
        <dbReference type="Proteomes" id="UP001303046"/>
    </source>
</evidence>
<reference evidence="1 2" key="1">
    <citation type="submission" date="2023-08" db="EMBL/GenBank/DDBJ databases">
        <title>A Necator americanus chromosomal reference genome.</title>
        <authorList>
            <person name="Ilik V."/>
            <person name="Petrzelkova K.J."/>
            <person name="Pardy F."/>
            <person name="Fuh T."/>
            <person name="Niatou-Singa F.S."/>
            <person name="Gouil Q."/>
            <person name="Baker L."/>
            <person name="Ritchie M.E."/>
            <person name="Jex A.R."/>
            <person name="Gazzola D."/>
            <person name="Li H."/>
            <person name="Toshio Fujiwara R."/>
            <person name="Zhan B."/>
            <person name="Aroian R.V."/>
            <person name="Pafco B."/>
            <person name="Schwarz E.M."/>
        </authorList>
    </citation>
    <scope>NUCLEOTIDE SEQUENCE [LARGE SCALE GENOMIC DNA]</scope>
    <source>
        <strain evidence="1 2">Aroian</strain>
        <tissue evidence="1">Whole animal</tissue>
    </source>
</reference>
<sequence length="96" mass="11582">MTTYITYSYRRCASTNRRRYDTRHDTTRIESNRIEWQIARARYIRRHGITTSHRIPTNRSVRDQAMDPELSVFLANVIHETYGHDDRKGKTRLEKL</sequence>
<keyword evidence="2" id="KW-1185">Reference proteome</keyword>
<comment type="caution">
    <text evidence="1">The sequence shown here is derived from an EMBL/GenBank/DDBJ whole genome shotgun (WGS) entry which is preliminary data.</text>
</comment>
<dbReference type="EMBL" id="JAVFWL010000004">
    <property type="protein sequence ID" value="KAK6752472.1"/>
    <property type="molecule type" value="Genomic_DNA"/>
</dbReference>
<protein>
    <submittedName>
        <fullName evidence="1">Uncharacterized protein</fullName>
    </submittedName>
</protein>
<organism evidence="1 2">
    <name type="scientific">Necator americanus</name>
    <name type="common">Human hookworm</name>
    <dbReference type="NCBI Taxonomy" id="51031"/>
    <lineage>
        <taxon>Eukaryota</taxon>
        <taxon>Metazoa</taxon>
        <taxon>Ecdysozoa</taxon>
        <taxon>Nematoda</taxon>
        <taxon>Chromadorea</taxon>
        <taxon>Rhabditida</taxon>
        <taxon>Rhabditina</taxon>
        <taxon>Rhabditomorpha</taxon>
        <taxon>Strongyloidea</taxon>
        <taxon>Ancylostomatidae</taxon>
        <taxon>Bunostominae</taxon>
        <taxon>Necator</taxon>
    </lineage>
</organism>
<accession>A0ABR1DPW2</accession>
<dbReference type="Proteomes" id="UP001303046">
    <property type="component" value="Unassembled WGS sequence"/>
</dbReference>
<evidence type="ECO:0000313" key="1">
    <source>
        <dbReference type="EMBL" id="KAK6752472.1"/>
    </source>
</evidence>